<dbReference type="GO" id="GO:0005886">
    <property type="term" value="C:plasma membrane"/>
    <property type="evidence" value="ECO:0007669"/>
    <property type="project" value="UniProtKB-SubCell"/>
</dbReference>
<evidence type="ECO:0000256" key="8">
    <source>
        <dbReference type="ARBA" id="ARBA00023136"/>
    </source>
</evidence>
<comment type="subcellular location">
    <subcellularLocation>
        <location evidence="1">Cell inner membrane</location>
        <topology evidence="1">Multi-pass membrane protein</topology>
    </subcellularLocation>
</comment>
<dbReference type="RefSeq" id="WP_079648958.1">
    <property type="nucleotide sequence ID" value="NZ_FUYM01000006.1"/>
</dbReference>
<keyword evidence="4" id="KW-1003">Cell membrane</keyword>
<evidence type="ECO:0000256" key="2">
    <source>
        <dbReference type="ARBA" id="ARBA00006148"/>
    </source>
</evidence>
<dbReference type="SUPFAM" id="SSF118215">
    <property type="entry name" value="Proton glutamate symport protein"/>
    <property type="match status" value="1"/>
</dbReference>
<evidence type="ECO:0000256" key="5">
    <source>
        <dbReference type="ARBA" id="ARBA00022692"/>
    </source>
</evidence>
<evidence type="ECO:0000313" key="11">
    <source>
        <dbReference type="Proteomes" id="UP000189818"/>
    </source>
</evidence>
<dbReference type="Pfam" id="PF00375">
    <property type="entry name" value="SDF"/>
    <property type="match status" value="1"/>
</dbReference>
<accession>A0A1T5E5W9</accession>
<evidence type="ECO:0000256" key="9">
    <source>
        <dbReference type="SAM" id="Phobius"/>
    </source>
</evidence>
<feature type="transmembrane region" description="Helical" evidence="9">
    <location>
        <begin position="200"/>
        <end position="220"/>
    </location>
</feature>
<dbReference type="GO" id="GO:0006835">
    <property type="term" value="P:dicarboxylic acid transport"/>
    <property type="evidence" value="ECO:0007669"/>
    <property type="project" value="TreeGrafter"/>
</dbReference>
<dbReference type="AlphaFoldDB" id="A0A1T5E5W9"/>
<keyword evidence="7 9" id="KW-1133">Transmembrane helix</keyword>
<dbReference type="InterPro" id="IPR036458">
    <property type="entry name" value="Na:dicarbo_symporter_sf"/>
</dbReference>
<feature type="transmembrane region" description="Helical" evidence="9">
    <location>
        <begin position="227"/>
        <end position="254"/>
    </location>
</feature>
<dbReference type="InterPro" id="IPR001991">
    <property type="entry name" value="Na-dicarboxylate_symporter"/>
</dbReference>
<proteinExistence type="inferred from homology"/>
<feature type="transmembrane region" description="Helical" evidence="9">
    <location>
        <begin position="47"/>
        <end position="72"/>
    </location>
</feature>
<evidence type="ECO:0000256" key="7">
    <source>
        <dbReference type="ARBA" id="ARBA00022989"/>
    </source>
</evidence>
<dbReference type="EMBL" id="FUYM01000006">
    <property type="protein sequence ID" value="SKB79210.1"/>
    <property type="molecule type" value="Genomic_DNA"/>
</dbReference>
<keyword evidence="5 9" id="KW-0812">Transmembrane</keyword>
<dbReference type="GO" id="GO:0015293">
    <property type="term" value="F:symporter activity"/>
    <property type="evidence" value="ECO:0007669"/>
    <property type="project" value="UniProtKB-KW"/>
</dbReference>
<keyword evidence="3" id="KW-0813">Transport</keyword>
<organism evidence="10 11">
    <name type="scientific">Rhizorhabdus histidinilytica</name>
    <dbReference type="NCBI Taxonomy" id="439228"/>
    <lineage>
        <taxon>Bacteria</taxon>
        <taxon>Pseudomonadati</taxon>
        <taxon>Pseudomonadota</taxon>
        <taxon>Alphaproteobacteria</taxon>
        <taxon>Sphingomonadales</taxon>
        <taxon>Sphingomonadaceae</taxon>
        <taxon>Rhizorhabdus</taxon>
    </lineage>
</organism>
<dbReference type="PANTHER" id="PTHR42865:SF7">
    <property type="entry name" value="PROTON_GLUTAMATE-ASPARTATE SYMPORTER"/>
    <property type="match status" value="1"/>
</dbReference>
<evidence type="ECO:0000256" key="1">
    <source>
        <dbReference type="ARBA" id="ARBA00004429"/>
    </source>
</evidence>
<dbReference type="STRING" id="439228.SAMN06295920_106205"/>
<keyword evidence="8 9" id="KW-0472">Membrane</keyword>
<reference evidence="11" key="1">
    <citation type="submission" date="2017-02" db="EMBL/GenBank/DDBJ databases">
        <authorList>
            <person name="Varghese N."/>
            <person name="Submissions S."/>
        </authorList>
    </citation>
    <scope>NUCLEOTIDE SEQUENCE [LARGE SCALE GENOMIC DNA]</scope>
    <source>
        <strain evidence="11">UM2</strain>
    </source>
</reference>
<protein>
    <submittedName>
        <fullName evidence="10">Na+/H+-dicarboxylate symporter</fullName>
    </submittedName>
</protein>
<feature type="transmembrane region" description="Helical" evidence="9">
    <location>
        <begin position="84"/>
        <end position="107"/>
    </location>
</feature>
<evidence type="ECO:0000256" key="3">
    <source>
        <dbReference type="ARBA" id="ARBA00022448"/>
    </source>
</evidence>
<sequence length="417" mass="43254">MRLKLTPLIFGGMALGIATGVGVHLWAGGDSGAAAQIADYLQLPADVFLRLIKMIVAPLVFATLVAGIAHMGDAASLGRMGARAMGWFVTAGIVSLSLGLLFVNAFAPGEALHLVRTGDPGDMAGKALSFRQFVLHIFPESVVQAMAENQILQIVVFSLFVGVALAAAGERGKPLLAVVEATAELMMTITGYVMRAAPLAVFGAIAATVATQGAGILLTFGALIGEFYVALAALCLVLLGAGAAFLGGGLAPLLRHIREPLLLAFSTASSEAAYPRLMEALDRAGVPRRVYGFVLPLGYSFNLDGSMMYATFAAIFIAQAYGVDLPVATQITMLLVLMVTSKGIAGVSRASLVVVAATLAQFDLPVEGVALLLAIDHFMDMGRTTTNVLGNAIATAVVARWETGEAPRPLIAESGRL</sequence>
<dbReference type="PRINTS" id="PR00173">
    <property type="entry name" value="EDTRNSPORT"/>
</dbReference>
<name>A0A1T5E5W9_9SPHN</name>
<dbReference type="Proteomes" id="UP000189818">
    <property type="component" value="Unassembled WGS sequence"/>
</dbReference>
<comment type="similarity">
    <text evidence="2">Belongs to the dicarboxylate/amino acid:cation symporter (DAACS) (TC 2.A.23) family.</text>
</comment>
<evidence type="ECO:0000313" key="10">
    <source>
        <dbReference type="EMBL" id="SKB79210.1"/>
    </source>
</evidence>
<dbReference type="FunFam" id="1.10.3860.10:FF:000001">
    <property type="entry name" value="C4-dicarboxylate transport protein"/>
    <property type="match status" value="1"/>
</dbReference>
<evidence type="ECO:0000256" key="6">
    <source>
        <dbReference type="ARBA" id="ARBA00022847"/>
    </source>
</evidence>
<keyword evidence="6" id="KW-0769">Symport</keyword>
<feature type="transmembrane region" description="Helical" evidence="9">
    <location>
        <begin position="7"/>
        <end position="27"/>
    </location>
</feature>
<keyword evidence="11" id="KW-1185">Reference proteome</keyword>
<feature type="transmembrane region" description="Helical" evidence="9">
    <location>
        <begin position="307"/>
        <end position="340"/>
    </location>
</feature>
<dbReference type="PANTHER" id="PTHR42865">
    <property type="entry name" value="PROTON/GLUTAMATE-ASPARTATE SYMPORTER"/>
    <property type="match status" value="1"/>
</dbReference>
<feature type="transmembrane region" description="Helical" evidence="9">
    <location>
        <begin position="352"/>
        <end position="375"/>
    </location>
</feature>
<dbReference type="OrthoDB" id="9766690at2"/>
<gene>
    <name evidence="10" type="ORF">SAMN06295920_106205</name>
</gene>
<dbReference type="Gene3D" id="1.10.3860.10">
    <property type="entry name" value="Sodium:dicarboxylate symporter"/>
    <property type="match status" value="1"/>
</dbReference>
<evidence type="ECO:0000256" key="4">
    <source>
        <dbReference type="ARBA" id="ARBA00022475"/>
    </source>
</evidence>